<organism evidence="1 2">
    <name type="scientific">Candidatus Coproplasma stercoripullorum</name>
    <dbReference type="NCBI Taxonomy" id="2840751"/>
    <lineage>
        <taxon>Bacteria</taxon>
        <taxon>Bacillati</taxon>
        <taxon>Bacillota</taxon>
        <taxon>Clostridia</taxon>
        <taxon>Eubacteriales</taxon>
        <taxon>Candidatus Coproplasma</taxon>
    </lineage>
</organism>
<accession>A0A9D1AGI9</accession>
<sequence>MFGLKPCGDGLVPAFGISLLTMNNIPSSVQAVYLTSAGNLYVYSGGSVYRSTGAYGNFYLYGSGFSHRPFFAECHEDGEYFTIICDGIKSVIAKVNSAGTDDCPPVSYGVVHYNRMFGIDSSDARVMRWSAPGDVHDWSESINGAGHVRLDSARGDIIKLMAYDNKLIAVRECGFTVLRAFGEAESFRADVTDTSTDEIVGDTVAFCSGRLYFFTATGLYSYDGDVEKCAVKGLEGFTDAVCAAACGGYYYVGGKLDGEDAIACIDVKEGEVCFIKAKATVMCGGARVFFYGDGLYEITPSENSVGEWESGPLDFGTPQNKYLKSVSVYGADTLTVSCGERVRTYADVNGEVNVDMPGREFRFSASSSEKLRMLCARYVIRG</sequence>
<name>A0A9D1AGI9_9FIRM</name>
<dbReference type="AlphaFoldDB" id="A0A9D1AGI9"/>
<protein>
    <submittedName>
        <fullName evidence="1">Uncharacterized protein</fullName>
    </submittedName>
</protein>
<evidence type="ECO:0000313" key="2">
    <source>
        <dbReference type="Proteomes" id="UP000824179"/>
    </source>
</evidence>
<dbReference type="EMBL" id="DVHB01000078">
    <property type="protein sequence ID" value="HIR39640.1"/>
    <property type="molecule type" value="Genomic_DNA"/>
</dbReference>
<reference evidence="1" key="2">
    <citation type="journal article" date="2021" name="PeerJ">
        <title>Extensive microbial diversity within the chicken gut microbiome revealed by metagenomics and culture.</title>
        <authorList>
            <person name="Gilroy R."/>
            <person name="Ravi A."/>
            <person name="Getino M."/>
            <person name="Pursley I."/>
            <person name="Horton D.L."/>
            <person name="Alikhan N.F."/>
            <person name="Baker D."/>
            <person name="Gharbi K."/>
            <person name="Hall N."/>
            <person name="Watson M."/>
            <person name="Adriaenssens E.M."/>
            <person name="Foster-Nyarko E."/>
            <person name="Jarju S."/>
            <person name="Secka A."/>
            <person name="Antonio M."/>
            <person name="Oren A."/>
            <person name="Chaudhuri R.R."/>
            <person name="La Ragione R."/>
            <person name="Hildebrand F."/>
            <person name="Pallen M.J."/>
        </authorList>
    </citation>
    <scope>NUCLEOTIDE SEQUENCE</scope>
    <source>
        <strain evidence="1">ChiW25-3613</strain>
    </source>
</reference>
<dbReference type="Proteomes" id="UP000824179">
    <property type="component" value="Unassembled WGS sequence"/>
</dbReference>
<comment type="caution">
    <text evidence="1">The sequence shown here is derived from an EMBL/GenBank/DDBJ whole genome shotgun (WGS) entry which is preliminary data.</text>
</comment>
<reference evidence="1" key="1">
    <citation type="submission" date="2020-10" db="EMBL/GenBank/DDBJ databases">
        <authorList>
            <person name="Gilroy R."/>
        </authorList>
    </citation>
    <scope>NUCLEOTIDE SEQUENCE</scope>
    <source>
        <strain evidence="1">ChiW25-3613</strain>
    </source>
</reference>
<evidence type="ECO:0000313" key="1">
    <source>
        <dbReference type="EMBL" id="HIR39640.1"/>
    </source>
</evidence>
<proteinExistence type="predicted"/>
<gene>
    <name evidence="1" type="ORF">IAB90_04570</name>
</gene>